<gene>
    <name evidence="2" type="ORF">CRG98_003276</name>
</gene>
<evidence type="ECO:0000256" key="1">
    <source>
        <dbReference type="SAM" id="MobiDB-lite"/>
    </source>
</evidence>
<organism evidence="2 3">
    <name type="scientific">Punica granatum</name>
    <name type="common">Pomegranate</name>
    <dbReference type="NCBI Taxonomy" id="22663"/>
    <lineage>
        <taxon>Eukaryota</taxon>
        <taxon>Viridiplantae</taxon>
        <taxon>Streptophyta</taxon>
        <taxon>Embryophyta</taxon>
        <taxon>Tracheophyta</taxon>
        <taxon>Spermatophyta</taxon>
        <taxon>Magnoliopsida</taxon>
        <taxon>eudicotyledons</taxon>
        <taxon>Gunneridae</taxon>
        <taxon>Pentapetalae</taxon>
        <taxon>rosids</taxon>
        <taxon>malvids</taxon>
        <taxon>Myrtales</taxon>
        <taxon>Lythraceae</taxon>
        <taxon>Punica</taxon>
    </lineage>
</organism>
<proteinExistence type="predicted"/>
<dbReference type="Proteomes" id="UP000233551">
    <property type="component" value="Unassembled WGS sequence"/>
</dbReference>
<dbReference type="AlphaFoldDB" id="A0A2I0L6N2"/>
<keyword evidence="3" id="KW-1185">Reference proteome</keyword>
<comment type="caution">
    <text evidence="2">The sequence shown here is derived from an EMBL/GenBank/DDBJ whole genome shotgun (WGS) entry which is preliminary data.</text>
</comment>
<protein>
    <submittedName>
        <fullName evidence="2">Uncharacterized protein</fullName>
    </submittedName>
</protein>
<sequence>MVAYPTNQNTCLSQQVQAQVPKDPSDDQVSLTDKEGSYSNSDEGIPPLEKNMNPLTLPERNGADIGARTCNSISNDLLKINHDIWNVSDLLPIWPIRSTSSTQLPAVIDSQIFEGCEVLDSIRYGQHTKYTHQLKGFPDARSYGAAQVMAVVSLMTRWILIPILSSSTQEEYE</sequence>
<name>A0A2I0L6N2_PUNGR</name>
<evidence type="ECO:0000313" key="3">
    <source>
        <dbReference type="Proteomes" id="UP000233551"/>
    </source>
</evidence>
<feature type="compositionally biased region" description="Polar residues" evidence="1">
    <location>
        <begin position="27"/>
        <end position="42"/>
    </location>
</feature>
<dbReference type="EMBL" id="PGOL01000123">
    <property type="protein sequence ID" value="PKI76354.1"/>
    <property type="molecule type" value="Genomic_DNA"/>
</dbReference>
<reference evidence="2 3" key="1">
    <citation type="submission" date="2017-11" db="EMBL/GenBank/DDBJ databases">
        <title>De-novo sequencing of pomegranate (Punica granatum L.) genome.</title>
        <authorList>
            <person name="Akparov Z."/>
            <person name="Amiraslanov A."/>
            <person name="Hajiyeva S."/>
            <person name="Abbasov M."/>
            <person name="Kaur K."/>
            <person name="Hamwieh A."/>
            <person name="Solovyev V."/>
            <person name="Salamov A."/>
            <person name="Braich B."/>
            <person name="Kosarev P."/>
            <person name="Mahmoud A."/>
            <person name="Hajiyev E."/>
            <person name="Babayeva S."/>
            <person name="Izzatullayeva V."/>
            <person name="Mammadov A."/>
            <person name="Mammadov A."/>
            <person name="Sharifova S."/>
            <person name="Ojaghi J."/>
            <person name="Eynullazada K."/>
            <person name="Bayramov B."/>
            <person name="Abdulazimova A."/>
            <person name="Shahmuradov I."/>
        </authorList>
    </citation>
    <scope>NUCLEOTIDE SEQUENCE [LARGE SCALE GENOMIC DNA]</scope>
    <source>
        <strain evidence="3">cv. AG2017</strain>
        <tissue evidence="2">Leaf</tissue>
    </source>
</reference>
<evidence type="ECO:0000313" key="2">
    <source>
        <dbReference type="EMBL" id="PKI76354.1"/>
    </source>
</evidence>
<accession>A0A2I0L6N2</accession>
<feature type="region of interest" description="Disordered" evidence="1">
    <location>
        <begin position="1"/>
        <end position="56"/>
    </location>
</feature>
<feature type="compositionally biased region" description="Polar residues" evidence="1">
    <location>
        <begin position="1"/>
        <end position="18"/>
    </location>
</feature>